<evidence type="ECO:0000256" key="2">
    <source>
        <dbReference type="SAM" id="Phobius"/>
    </source>
</evidence>
<dbReference type="Proteomes" id="UP000298416">
    <property type="component" value="Unassembled WGS sequence"/>
</dbReference>
<accession>A0A8X8ZIS7</accession>
<dbReference type="EMBL" id="PNBA02000012">
    <property type="protein sequence ID" value="KAG6406697.1"/>
    <property type="molecule type" value="Genomic_DNA"/>
</dbReference>
<dbReference type="GO" id="GO:0030026">
    <property type="term" value="P:intracellular manganese ion homeostasis"/>
    <property type="evidence" value="ECO:0007669"/>
    <property type="project" value="TreeGrafter"/>
</dbReference>
<dbReference type="GO" id="GO:0005737">
    <property type="term" value="C:cytoplasm"/>
    <property type="evidence" value="ECO:0007669"/>
    <property type="project" value="TreeGrafter"/>
</dbReference>
<dbReference type="GO" id="GO:0010960">
    <property type="term" value="P:magnesium ion homeostasis"/>
    <property type="evidence" value="ECO:0007669"/>
    <property type="project" value="InterPro"/>
</dbReference>
<sequence length="198" mass="21892">MGVEYTCCEAEFFIHIAVIVLLVLFAGLMSGLTLGLMSSASSISKSSCPQPRRSRSPRQVWNSKGPDTRYGGRVTLPISSTASFSAWVAILVSVTLILLFGEAWLAIEQLFPSRSCFGLDCFLCISHSKEERAVRELNLQLGHMLSEWRAREARRELGRDEEGQPEPLLVGIADWEIRARGAGAVRDEAEPWGCGVEY</sequence>
<dbReference type="AlphaFoldDB" id="A0A8X8ZIS7"/>
<evidence type="ECO:0000256" key="1">
    <source>
        <dbReference type="SAM" id="MobiDB-lite"/>
    </source>
</evidence>
<keyword evidence="2" id="KW-0812">Transmembrane</keyword>
<organism evidence="3">
    <name type="scientific">Salvia splendens</name>
    <name type="common">Scarlet sage</name>
    <dbReference type="NCBI Taxonomy" id="180675"/>
    <lineage>
        <taxon>Eukaryota</taxon>
        <taxon>Viridiplantae</taxon>
        <taxon>Streptophyta</taxon>
        <taxon>Embryophyta</taxon>
        <taxon>Tracheophyta</taxon>
        <taxon>Spermatophyta</taxon>
        <taxon>Magnoliopsida</taxon>
        <taxon>eudicotyledons</taxon>
        <taxon>Gunneridae</taxon>
        <taxon>Pentapetalae</taxon>
        <taxon>asterids</taxon>
        <taxon>lamiids</taxon>
        <taxon>Lamiales</taxon>
        <taxon>Lamiaceae</taxon>
        <taxon>Nepetoideae</taxon>
        <taxon>Mentheae</taxon>
        <taxon>Salviinae</taxon>
        <taxon>Salvia</taxon>
        <taxon>Salvia subgen. Calosphace</taxon>
        <taxon>core Calosphace</taxon>
    </lineage>
</organism>
<gene>
    <name evidence="3" type="ORF">SASPL_134306</name>
</gene>
<name>A0A8X8ZIS7_SALSN</name>
<evidence type="ECO:0000313" key="3">
    <source>
        <dbReference type="EMBL" id="KAG6406697.1"/>
    </source>
</evidence>
<dbReference type="PANTHER" id="PTHR12064:SF59">
    <property type="entry name" value="CNNM TRANSMEMBRANE DOMAIN-CONTAINING PROTEIN"/>
    <property type="match status" value="1"/>
</dbReference>
<feature type="transmembrane region" description="Helical" evidence="2">
    <location>
        <begin position="12"/>
        <end position="37"/>
    </location>
</feature>
<reference evidence="3" key="2">
    <citation type="submission" date="2020-08" db="EMBL/GenBank/DDBJ databases">
        <title>Plant Genome Project.</title>
        <authorList>
            <person name="Zhang R.-G."/>
        </authorList>
    </citation>
    <scope>NUCLEOTIDE SEQUENCE</scope>
    <source>
        <strain evidence="3">Huo1</strain>
        <tissue evidence="3">Leaf</tissue>
    </source>
</reference>
<feature type="compositionally biased region" description="Low complexity" evidence="1">
    <location>
        <begin position="42"/>
        <end position="51"/>
    </location>
</feature>
<keyword evidence="4" id="KW-1185">Reference proteome</keyword>
<feature type="region of interest" description="Disordered" evidence="1">
    <location>
        <begin position="42"/>
        <end position="66"/>
    </location>
</feature>
<protein>
    <submittedName>
        <fullName evidence="3">Uncharacterized protein</fullName>
    </submittedName>
</protein>
<reference evidence="3" key="1">
    <citation type="submission" date="2018-01" db="EMBL/GenBank/DDBJ databases">
        <authorList>
            <person name="Mao J.F."/>
        </authorList>
    </citation>
    <scope>NUCLEOTIDE SEQUENCE</scope>
    <source>
        <strain evidence="3">Huo1</strain>
        <tissue evidence="3">Leaf</tissue>
    </source>
</reference>
<keyword evidence="2" id="KW-0472">Membrane</keyword>
<comment type="caution">
    <text evidence="3">The sequence shown here is derived from an EMBL/GenBank/DDBJ whole genome shotgun (WGS) entry which is preliminary data.</text>
</comment>
<keyword evidence="2" id="KW-1133">Transmembrane helix</keyword>
<dbReference type="PANTHER" id="PTHR12064">
    <property type="entry name" value="METAL TRANSPORTER CNNM"/>
    <property type="match status" value="1"/>
</dbReference>
<proteinExistence type="predicted"/>
<dbReference type="InterPro" id="IPR045095">
    <property type="entry name" value="ACDP"/>
</dbReference>
<evidence type="ECO:0000313" key="4">
    <source>
        <dbReference type="Proteomes" id="UP000298416"/>
    </source>
</evidence>
<feature type="transmembrane region" description="Helical" evidence="2">
    <location>
        <begin position="86"/>
        <end position="107"/>
    </location>
</feature>